<evidence type="ECO:0000313" key="3">
    <source>
        <dbReference type="Proteomes" id="UP000011081"/>
    </source>
</evidence>
<dbReference type="VEuPathDB" id="MicrosporidiaDB:VCUG_00648"/>
<dbReference type="EMBL" id="GL877411">
    <property type="protein sequence ID" value="ELA47806.1"/>
    <property type="molecule type" value="Genomic_DNA"/>
</dbReference>
<name>L2GVV4_VAVCU</name>
<accession>L2GVV4</accession>
<dbReference type="OMA" id="TPCHTED"/>
<dbReference type="RefSeq" id="XP_008073669.1">
    <property type="nucleotide sequence ID" value="XM_008075478.1"/>
</dbReference>
<protein>
    <recommendedName>
        <fullName evidence="1">Metallo-beta-lactamase domain-containing protein</fullName>
    </recommendedName>
</protein>
<dbReference type="OrthoDB" id="515692at2759"/>
<dbReference type="SUPFAM" id="SSF56281">
    <property type="entry name" value="Metallo-hydrolase/oxidoreductase"/>
    <property type="match status" value="1"/>
</dbReference>
<dbReference type="SMART" id="SM00849">
    <property type="entry name" value="Lactamase_B"/>
    <property type="match status" value="1"/>
</dbReference>
<evidence type="ECO:0000313" key="2">
    <source>
        <dbReference type="EMBL" id="ELA47806.1"/>
    </source>
</evidence>
<dbReference type="PANTHER" id="PTHR11935:SF94">
    <property type="entry name" value="TENZING NORGAY, ISOFORM C"/>
    <property type="match status" value="1"/>
</dbReference>
<dbReference type="Proteomes" id="UP000011081">
    <property type="component" value="Unassembled WGS sequence"/>
</dbReference>
<feature type="domain" description="Metallo-beta-lactamase" evidence="1">
    <location>
        <begin position="16"/>
        <end position="176"/>
    </location>
</feature>
<dbReference type="AlphaFoldDB" id="L2GVV4"/>
<reference evidence="3" key="1">
    <citation type="submission" date="2011-03" db="EMBL/GenBank/DDBJ databases">
        <title>The genome sequence of Vavraia culicis strain floridensis.</title>
        <authorList>
            <consortium name="The Broad Institute Genome Sequencing Platform"/>
            <person name="Cuomo C."/>
            <person name="Becnel J."/>
            <person name="Sanscrainte N."/>
            <person name="Young S.K."/>
            <person name="Zeng Q."/>
            <person name="Gargeya S."/>
            <person name="Fitzgerald M."/>
            <person name="Haas B."/>
            <person name="Abouelleil A."/>
            <person name="Alvarado L."/>
            <person name="Arachchi H.M."/>
            <person name="Berlin A."/>
            <person name="Chapman S.B."/>
            <person name="Gearin G."/>
            <person name="Goldberg J."/>
            <person name="Griggs A."/>
            <person name="Gujja S."/>
            <person name="Hansen M."/>
            <person name="Heiman D."/>
            <person name="Howarth C."/>
            <person name="Larimer J."/>
            <person name="Lui A."/>
            <person name="MacDonald P.J.P."/>
            <person name="McCowen C."/>
            <person name="Montmayeur A."/>
            <person name="Murphy C."/>
            <person name="Neiman D."/>
            <person name="Pearson M."/>
            <person name="Priest M."/>
            <person name="Roberts A."/>
            <person name="Saif S."/>
            <person name="Shea T."/>
            <person name="Sisk P."/>
            <person name="Stolte C."/>
            <person name="Sykes S."/>
            <person name="Wortman J."/>
            <person name="Nusbaum C."/>
            <person name="Birren B."/>
        </authorList>
    </citation>
    <scope>NUCLEOTIDE SEQUENCE [LARGE SCALE GENOMIC DNA]</scope>
    <source>
        <strain evidence="3">floridensis</strain>
    </source>
</reference>
<dbReference type="GO" id="GO:0004416">
    <property type="term" value="F:hydroxyacylglutathione hydrolase activity"/>
    <property type="evidence" value="ECO:0007669"/>
    <property type="project" value="TreeGrafter"/>
</dbReference>
<dbReference type="HOGENOM" id="CLU_030571_4_5_1"/>
<dbReference type="InParanoid" id="L2GVV4"/>
<dbReference type="GeneID" id="19878533"/>
<keyword evidence="3" id="KW-1185">Reference proteome</keyword>
<dbReference type="InterPro" id="IPR036866">
    <property type="entry name" value="RibonucZ/Hydroxyglut_hydro"/>
</dbReference>
<evidence type="ECO:0000259" key="1">
    <source>
        <dbReference type="SMART" id="SM00849"/>
    </source>
</evidence>
<sequence>MAPKHKILGIYVGNERNLMYMVYNERYAVAFDTTDVKILEHALKIDPTSMLMEHEHVLKCEAKFDRKLLAVFTTHHHWDHSHGNDEVMLLTENVFHGRNLEEKKYYFEDFEVFALATPCHTEDSYSFLIDDYLILGDTLLYLGCGKFFEGTAKDMKACFEKLKENVRPEVICCYGHDYADTGYKFACEYFDVPKDYQSKRLLTFGEELAYNPFINFQKLVDRKAIKGLTELRTIKNRYKGE</sequence>
<dbReference type="PANTHER" id="PTHR11935">
    <property type="entry name" value="BETA LACTAMASE DOMAIN"/>
    <property type="match status" value="1"/>
</dbReference>
<dbReference type="InterPro" id="IPR001279">
    <property type="entry name" value="Metallo-B-lactamas"/>
</dbReference>
<proteinExistence type="predicted"/>
<organism evidence="2 3">
    <name type="scientific">Vavraia culicis (isolate floridensis)</name>
    <name type="common">Microsporidian parasite</name>
    <dbReference type="NCBI Taxonomy" id="948595"/>
    <lineage>
        <taxon>Eukaryota</taxon>
        <taxon>Fungi</taxon>
        <taxon>Fungi incertae sedis</taxon>
        <taxon>Microsporidia</taxon>
        <taxon>Pleistophoridae</taxon>
        <taxon>Vavraia</taxon>
    </lineage>
</organism>
<gene>
    <name evidence="2" type="ORF">VCUG_00648</name>
</gene>
<dbReference type="STRING" id="948595.L2GVV4"/>
<dbReference type="Gene3D" id="3.60.15.10">
    <property type="entry name" value="Ribonuclease Z/Hydroxyacylglutathione hydrolase-like"/>
    <property type="match status" value="1"/>
</dbReference>
<dbReference type="FunCoup" id="L2GVV4">
    <property type="interactions" value="35"/>
</dbReference>